<dbReference type="Gene3D" id="3.30.310.10">
    <property type="entry name" value="TATA-Binding Protein"/>
    <property type="match status" value="2"/>
</dbReference>
<organism evidence="5 6">
    <name type="scientific">Haloprofundus marisrubri</name>
    <dbReference type="NCBI Taxonomy" id="1514971"/>
    <lineage>
        <taxon>Archaea</taxon>
        <taxon>Methanobacteriati</taxon>
        <taxon>Methanobacteriota</taxon>
        <taxon>Stenosarchaea group</taxon>
        <taxon>Halobacteria</taxon>
        <taxon>Halobacteriales</taxon>
        <taxon>Haloferacaceae</taxon>
        <taxon>Haloprofundus</taxon>
    </lineage>
</organism>
<accession>A0A0W1R888</accession>
<dbReference type="SUPFAM" id="SSF55945">
    <property type="entry name" value="TATA-box binding protein-like"/>
    <property type="match status" value="2"/>
</dbReference>
<dbReference type="PRINTS" id="PR00686">
    <property type="entry name" value="TIFACTORIID"/>
</dbReference>
<dbReference type="RefSeq" id="WP_058582681.1">
    <property type="nucleotide sequence ID" value="NZ_LOPU01000029.1"/>
</dbReference>
<gene>
    <name evidence="5" type="ORF">AUR64_17330</name>
</gene>
<keyword evidence="4" id="KW-0804">Transcription</keyword>
<sequence>MVEVVNLVGGGEVGAEIDLSQLHADVDEIVTEYDPGRHWQLVLRFPEQDALVIAYRTGKYIVRSGSSLDALYDAKSEFAHLLARRKIIADAECVTFALQNMVCTGDLGTPLDLNAVCLQLGLEHTEYEPEQFPGLVYRPPDKGVVMLIFGTGKVVVTSVTDQSEAEAALETLREALEL</sequence>
<dbReference type="GO" id="GO:0003677">
    <property type="term" value="F:DNA binding"/>
    <property type="evidence" value="ECO:0007669"/>
    <property type="project" value="UniProtKB-KW"/>
</dbReference>
<evidence type="ECO:0000256" key="1">
    <source>
        <dbReference type="ARBA" id="ARBA00005560"/>
    </source>
</evidence>
<dbReference type="Proteomes" id="UP000054387">
    <property type="component" value="Unassembled WGS sequence"/>
</dbReference>
<reference evidence="5 6" key="1">
    <citation type="submission" date="2015-12" db="EMBL/GenBank/DDBJ databases">
        <title>Haloprofundus marisrubri gen. nov., sp. nov., an extremely halophilic archaeon isolated from the Discovery deep brine-seawater interface in the Red Sea.</title>
        <authorList>
            <person name="Zhang G."/>
            <person name="Stingl U."/>
            <person name="Rashid M."/>
        </authorList>
    </citation>
    <scope>NUCLEOTIDE SEQUENCE [LARGE SCALE GENOMIC DNA]</scope>
    <source>
        <strain evidence="5 6">SB9</strain>
    </source>
</reference>
<dbReference type="AlphaFoldDB" id="A0A0W1R888"/>
<dbReference type="InterPro" id="IPR012295">
    <property type="entry name" value="TBP_dom_sf"/>
</dbReference>
<evidence type="ECO:0000313" key="5">
    <source>
        <dbReference type="EMBL" id="KTG09529.1"/>
    </source>
</evidence>
<evidence type="ECO:0000256" key="2">
    <source>
        <dbReference type="ARBA" id="ARBA00022737"/>
    </source>
</evidence>
<dbReference type="OrthoDB" id="350539at2157"/>
<dbReference type="EMBL" id="LOPU01000029">
    <property type="protein sequence ID" value="KTG09529.1"/>
    <property type="molecule type" value="Genomic_DNA"/>
</dbReference>
<protein>
    <submittedName>
        <fullName evidence="5">Uncharacterized protein</fullName>
    </submittedName>
</protein>
<dbReference type="PANTHER" id="PTHR10126">
    <property type="entry name" value="TATA-BOX BINDING PROTEIN"/>
    <property type="match status" value="1"/>
</dbReference>
<proteinExistence type="inferred from homology"/>
<name>A0A0W1R888_9EURY</name>
<comment type="similarity">
    <text evidence="1">Belongs to the TBP family.</text>
</comment>
<keyword evidence="2" id="KW-0677">Repeat</keyword>
<comment type="caution">
    <text evidence="5">The sequence shown here is derived from an EMBL/GenBank/DDBJ whole genome shotgun (WGS) entry which is preliminary data.</text>
</comment>
<keyword evidence="6" id="KW-1185">Reference proteome</keyword>
<dbReference type="Pfam" id="PF00352">
    <property type="entry name" value="TBP"/>
    <property type="match status" value="2"/>
</dbReference>
<dbReference type="InterPro" id="IPR000814">
    <property type="entry name" value="TBP"/>
</dbReference>
<dbReference type="GO" id="GO:0006352">
    <property type="term" value="P:DNA-templated transcription initiation"/>
    <property type="evidence" value="ECO:0007669"/>
    <property type="project" value="InterPro"/>
</dbReference>
<dbReference type="STRING" id="1514971.AUR64_17330"/>
<evidence type="ECO:0000256" key="4">
    <source>
        <dbReference type="ARBA" id="ARBA00023163"/>
    </source>
</evidence>
<evidence type="ECO:0000256" key="3">
    <source>
        <dbReference type="ARBA" id="ARBA00023125"/>
    </source>
</evidence>
<keyword evidence="3" id="KW-0238">DNA-binding</keyword>
<evidence type="ECO:0000313" key="6">
    <source>
        <dbReference type="Proteomes" id="UP000054387"/>
    </source>
</evidence>